<dbReference type="OrthoDB" id="2974131at2"/>
<evidence type="ECO:0000313" key="2">
    <source>
        <dbReference type="Proteomes" id="UP000287756"/>
    </source>
</evidence>
<name>A0A410MCK9_9BACI</name>
<evidence type="ECO:0000313" key="1">
    <source>
        <dbReference type="EMBL" id="QAS52413.1"/>
    </source>
</evidence>
<dbReference type="RefSeq" id="WP_128524700.1">
    <property type="nucleotide sequence ID" value="NZ_CP026118.1"/>
</dbReference>
<gene>
    <name evidence="1" type="ORF">HLI_09285</name>
</gene>
<sequence length="90" mass="10416">MNNLDNYLIKDIGEAVKLTKEFWSLTDQLQEEFAQGDLLKVKMTATRMIDIAEQLEFLKERKENHVRLKQVSIDLESQGITVAMVSHAHE</sequence>
<dbReference type="AlphaFoldDB" id="A0A410MCK9"/>
<accession>A0A410MCK9</accession>
<reference evidence="1 2" key="1">
    <citation type="submission" date="2018-01" db="EMBL/GenBank/DDBJ databases">
        <title>The whole genome sequencing and assembly of Halobacillus litoralis ERB031 strain.</title>
        <authorList>
            <person name="Lee S.-J."/>
            <person name="Park M.-K."/>
            <person name="Kim J.-Y."/>
            <person name="Lee Y.-J."/>
            <person name="Yi H."/>
            <person name="Bahn Y.-S."/>
            <person name="Kim J.F."/>
            <person name="Lee D.-W."/>
        </authorList>
    </citation>
    <scope>NUCLEOTIDE SEQUENCE [LARGE SCALE GENOMIC DNA]</scope>
    <source>
        <strain evidence="1 2">ERB 031</strain>
    </source>
</reference>
<dbReference type="Proteomes" id="UP000287756">
    <property type="component" value="Chromosome"/>
</dbReference>
<proteinExistence type="predicted"/>
<protein>
    <submittedName>
        <fullName evidence="1">Uncharacterized protein</fullName>
    </submittedName>
</protein>
<dbReference type="EMBL" id="CP026118">
    <property type="protein sequence ID" value="QAS52413.1"/>
    <property type="molecule type" value="Genomic_DNA"/>
</dbReference>
<organism evidence="1 2">
    <name type="scientific">Halobacillus litoralis</name>
    <dbReference type="NCBI Taxonomy" id="45668"/>
    <lineage>
        <taxon>Bacteria</taxon>
        <taxon>Bacillati</taxon>
        <taxon>Bacillota</taxon>
        <taxon>Bacilli</taxon>
        <taxon>Bacillales</taxon>
        <taxon>Bacillaceae</taxon>
        <taxon>Halobacillus</taxon>
    </lineage>
</organism>
<dbReference type="KEGG" id="hli:HLI_09285"/>